<feature type="domain" description="DM8" evidence="1">
    <location>
        <begin position="15"/>
        <end position="133"/>
    </location>
</feature>
<dbReference type="InterPro" id="IPR056520">
    <property type="entry name" value="ARM_KDM8_N"/>
</dbReference>
<name>A0A2P2L7T9_RHIMU</name>
<sequence length="235" mass="25804">MSTTATNVAADGLSTPALDAESSNILQSISSHGGYAFVRMATLAASTGDMRAAEAARDMAWEQLHSGPWHSVLPVWRDAYSMACLQLAKSLYGKGEYKDALRALDMGLIMGGPLLREDLHSAVHAIVSANSESDTGGDGSRSSSSTALQFQDSKFPPQPHHSDDHAEMFISMACCLGSLNETGHFYLPLRYFLSKYSRCFVFYPLNPCLVRLWSRGLLYHWRDFCVNICSLLLLL</sequence>
<accession>A0A2P2L7T9</accession>
<keyword evidence="2" id="KW-0808">Transferase</keyword>
<protein>
    <submittedName>
        <fullName evidence="2">Putative lysine-specific demethylase JMJD5</fullName>
    </submittedName>
</protein>
<dbReference type="EMBL" id="GGEC01033544">
    <property type="protein sequence ID" value="MBX14028.1"/>
    <property type="molecule type" value="Transcribed_RNA"/>
</dbReference>
<dbReference type="Pfam" id="PF24472">
    <property type="entry name" value="ARM_KDM8_N"/>
    <property type="match status" value="1"/>
</dbReference>
<evidence type="ECO:0000313" key="2">
    <source>
        <dbReference type="EMBL" id="MBX14028.1"/>
    </source>
</evidence>
<dbReference type="GO" id="GO:0032259">
    <property type="term" value="P:methylation"/>
    <property type="evidence" value="ECO:0007669"/>
    <property type="project" value="UniProtKB-KW"/>
</dbReference>
<evidence type="ECO:0000259" key="1">
    <source>
        <dbReference type="Pfam" id="PF24472"/>
    </source>
</evidence>
<reference evidence="2" key="1">
    <citation type="submission" date="2018-02" db="EMBL/GenBank/DDBJ databases">
        <title>Rhizophora mucronata_Transcriptome.</title>
        <authorList>
            <person name="Meera S.P."/>
            <person name="Sreeshan A."/>
            <person name="Augustine A."/>
        </authorList>
    </citation>
    <scope>NUCLEOTIDE SEQUENCE</scope>
    <source>
        <tissue evidence="2">Leaf</tissue>
    </source>
</reference>
<proteinExistence type="predicted"/>
<organism evidence="2">
    <name type="scientific">Rhizophora mucronata</name>
    <name type="common">Asiatic mangrove</name>
    <dbReference type="NCBI Taxonomy" id="61149"/>
    <lineage>
        <taxon>Eukaryota</taxon>
        <taxon>Viridiplantae</taxon>
        <taxon>Streptophyta</taxon>
        <taxon>Embryophyta</taxon>
        <taxon>Tracheophyta</taxon>
        <taxon>Spermatophyta</taxon>
        <taxon>Magnoliopsida</taxon>
        <taxon>eudicotyledons</taxon>
        <taxon>Gunneridae</taxon>
        <taxon>Pentapetalae</taxon>
        <taxon>rosids</taxon>
        <taxon>fabids</taxon>
        <taxon>Malpighiales</taxon>
        <taxon>Rhizophoraceae</taxon>
        <taxon>Rhizophora</taxon>
    </lineage>
</organism>
<dbReference type="GO" id="GO:0008168">
    <property type="term" value="F:methyltransferase activity"/>
    <property type="evidence" value="ECO:0007669"/>
    <property type="project" value="UniProtKB-KW"/>
</dbReference>
<dbReference type="AlphaFoldDB" id="A0A2P2L7T9"/>
<keyword evidence="2" id="KW-0489">Methyltransferase</keyword>